<dbReference type="InterPro" id="IPR000203">
    <property type="entry name" value="GPS"/>
</dbReference>
<dbReference type="InterPro" id="IPR046338">
    <property type="entry name" value="GAIN_dom_sf"/>
</dbReference>
<evidence type="ECO:0000256" key="3">
    <source>
        <dbReference type="ARBA" id="ARBA00022989"/>
    </source>
</evidence>
<dbReference type="OrthoDB" id="1100386at2759"/>
<dbReference type="PROSITE" id="PS50878">
    <property type="entry name" value="RT_POL"/>
    <property type="match status" value="1"/>
</dbReference>
<name>A0A2B4SCG9_STYPI</name>
<dbReference type="Proteomes" id="UP000225706">
    <property type="component" value="Unassembled WGS sequence"/>
</dbReference>
<dbReference type="EMBL" id="LSMT01000118">
    <property type="protein sequence ID" value="PFX26789.1"/>
    <property type="molecule type" value="Genomic_DNA"/>
</dbReference>
<keyword evidence="10" id="KW-1185">Reference proteome</keyword>
<proteinExistence type="predicted"/>
<keyword evidence="5" id="KW-1015">Disulfide bond</keyword>
<feature type="domain" description="Reverse transcriptase" evidence="8">
    <location>
        <begin position="1"/>
        <end position="181"/>
    </location>
</feature>
<evidence type="ECO:0000259" key="7">
    <source>
        <dbReference type="PROSITE" id="PS50221"/>
    </source>
</evidence>
<dbReference type="SMART" id="SM00303">
    <property type="entry name" value="GPS"/>
    <property type="match status" value="1"/>
</dbReference>
<dbReference type="AlphaFoldDB" id="A0A2B4SCG9"/>
<dbReference type="PROSITE" id="PS50221">
    <property type="entry name" value="GAIN_B"/>
    <property type="match status" value="1"/>
</dbReference>
<evidence type="ECO:0000313" key="9">
    <source>
        <dbReference type="EMBL" id="PFX26789.1"/>
    </source>
</evidence>
<evidence type="ECO:0000256" key="4">
    <source>
        <dbReference type="ARBA" id="ARBA00023136"/>
    </source>
</evidence>
<keyword evidence="4 6" id="KW-0472">Membrane</keyword>
<feature type="transmembrane region" description="Helical" evidence="6">
    <location>
        <begin position="547"/>
        <end position="574"/>
    </location>
</feature>
<accession>A0A2B4SCG9</accession>
<feature type="domain" description="GAIN-B" evidence="7">
    <location>
        <begin position="356"/>
        <end position="535"/>
    </location>
</feature>
<dbReference type="PANTHER" id="PTHR12011:SF347">
    <property type="entry name" value="FI21270P1-RELATED"/>
    <property type="match status" value="1"/>
</dbReference>
<evidence type="ECO:0000256" key="2">
    <source>
        <dbReference type="ARBA" id="ARBA00022692"/>
    </source>
</evidence>
<keyword evidence="3 6" id="KW-1133">Transmembrane helix</keyword>
<reference evidence="10" key="1">
    <citation type="journal article" date="2017" name="bioRxiv">
        <title>Comparative analysis of the genomes of Stylophora pistillata and Acropora digitifera provides evidence for extensive differences between species of corals.</title>
        <authorList>
            <person name="Voolstra C.R."/>
            <person name="Li Y."/>
            <person name="Liew Y.J."/>
            <person name="Baumgarten S."/>
            <person name="Zoccola D."/>
            <person name="Flot J.-F."/>
            <person name="Tambutte S."/>
            <person name="Allemand D."/>
            <person name="Aranda M."/>
        </authorList>
    </citation>
    <scope>NUCLEOTIDE SEQUENCE [LARGE SCALE GENOMIC DNA]</scope>
</reference>
<dbReference type="InterPro" id="IPR000477">
    <property type="entry name" value="RT_dom"/>
</dbReference>
<evidence type="ECO:0000256" key="1">
    <source>
        <dbReference type="ARBA" id="ARBA00004370"/>
    </source>
</evidence>
<dbReference type="Gene3D" id="1.20.1070.10">
    <property type="entry name" value="Rhodopsin 7-helix transmembrane proteins"/>
    <property type="match status" value="1"/>
</dbReference>
<comment type="subcellular location">
    <subcellularLocation>
        <location evidence="1">Membrane</location>
    </subcellularLocation>
</comment>
<keyword evidence="9" id="KW-0548">Nucleotidyltransferase</keyword>
<keyword evidence="9" id="KW-0808">Transferase</keyword>
<dbReference type="InterPro" id="IPR057244">
    <property type="entry name" value="GAIN_B"/>
</dbReference>
<evidence type="ECO:0000259" key="8">
    <source>
        <dbReference type="PROSITE" id="PS50878"/>
    </source>
</evidence>
<organism evidence="9 10">
    <name type="scientific">Stylophora pistillata</name>
    <name type="common">Smooth cauliflower coral</name>
    <dbReference type="NCBI Taxonomy" id="50429"/>
    <lineage>
        <taxon>Eukaryota</taxon>
        <taxon>Metazoa</taxon>
        <taxon>Cnidaria</taxon>
        <taxon>Anthozoa</taxon>
        <taxon>Hexacorallia</taxon>
        <taxon>Scleractinia</taxon>
        <taxon>Astrocoeniina</taxon>
        <taxon>Pocilloporidae</taxon>
        <taxon>Stylophora</taxon>
    </lineage>
</organism>
<evidence type="ECO:0000256" key="5">
    <source>
        <dbReference type="ARBA" id="ARBA00023157"/>
    </source>
</evidence>
<dbReference type="GO" id="GO:0005886">
    <property type="term" value="C:plasma membrane"/>
    <property type="evidence" value="ECO:0007669"/>
    <property type="project" value="TreeGrafter"/>
</dbReference>
<dbReference type="GO" id="GO:0003964">
    <property type="term" value="F:RNA-directed DNA polymerase activity"/>
    <property type="evidence" value="ECO:0007669"/>
    <property type="project" value="UniProtKB-KW"/>
</dbReference>
<evidence type="ECO:0000313" key="10">
    <source>
        <dbReference type="Proteomes" id="UP000225706"/>
    </source>
</evidence>
<sequence>MGFAKGLSAEGVLLSLTNRWKMELDKGLGAGAIFVDLRKAFDSLSHNILSLKLQAVAICGNLHEWLMNYLSDRCQCTLVNGYVSDLTLVQYGIPHGSLLGPRLYTIYVNDLPDAITLGNVLMYTDDTTIYCTGKSFDELCLDLNKVLDELRLWSLKSKLSIHSIKTTAMIFTKQNFIGPAAPILFGDKYVNVVDHATRLGLTIDSCLSWSKHICYIKKHFSQNVGVLKGPYNTGLSNGRGVIINLMTQLQETAVIFNLMTQLQGTVTAKGSLQGYCRNYSGIPCILEYGNKSWVQNCYFTDYTCQLMCIITSCKVASSSTSSSLSLPPTSSSLPSTSLVLPPSLKLQKLEAIWVFEHFITGIENITKSVESLSGTEETKTLRRSIFRVAVAFEEFSLNYSRLHAIRRKSVMVIDGHRMMSLVVGIVYKDLHELLAIDQPIGMKTSSRSHFGSRIMVVTMDPKPNKLQGNVILKFGNLKVDGEKKCMFWSGFGESSDGFSERGCQVVASKSNSEQTVCSCNHFTHFALLVDYNRIPRLNKEDETNLEIITYAGLSLSIIGALLTIILHSLLILCIKTCVVMIPLLGITWVFGFLLPLHKAFAYIFTIFNSTQIRERLKRKMNTILPSADNERPAKKSSQVNPRDVGSAWAVELQSFYE</sequence>
<protein>
    <submittedName>
        <fullName evidence="9">RNA-directed DNA polymerase from mobile element jockey</fullName>
    </submittedName>
</protein>
<evidence type="ECO:0000256" key="6">
    <source>
        <dbReference type="SAM" id="Phobius"/>
    </source>
</evidence>
<dbReference type="Pfam" id="PF01825">
    <property type="entry name" value="GPS"/>
    <property type="match status" value="1"/>
</dbReference>
<dbReference type="Pfam" id="PF00078">
    <property type="entry name" value="RVT_1"/>
    <property type="match status" value="1"/>
</dbReference>
<dbReference type="PANTHER" id="PTHR12011">
    <property type="entry name" value="ADHESION G-PROTEIN COUPLED RECEPTOR"/>
    <property type="match status" value="1"/>
</dbReference>
<gene>
    <name evidence="9" type="primary">pol</name>
    <name evidence="9" type="ORF">AWC38_SpisGene8571</name>
</gene>
<keyword evidence="9" id="KW-0695">RNA-directed DNA polymerase</keyword>
<keyword evidence="2 6" id="KW-0812">Transmembrane</keyword>
<comment type="caution">
    <text evidence="9">The sequence shown here is derived from an EMBL/GenBank/DDBJ whole genome shotgun (WGS) entry which is preliminary data.</text>
</comment>
<dbReference type="Gene3D" id="2.60.220.50">
    <property type="match status" value="1"/>
</dbReference>